<dbReference type="OrthoDB" id="5240605at2759"/>
<accession>C7Z845</accession>
<feature type="region of interest" description="Disordered" evidence="1">
    <location>
        <begin position="338"/>
        <end position="377"/>
    </location>
</feature>
<dbReference type="Proteomes" id="UP000005206">
    <property type="component" value="Chromosome 4"/>
</dbReference>
<dbReference type="InParanoid" id="C7Z845"/>
<name>C7Z845_FUSV7</name>
<organism evidence="2 3">
    <name type="scientific">Fusarium vanettenii (strain ATCC MYA-4622 / CBS 123669 / FGSC 9596 / NRRL 45880 / 77-13-4)</name>
    <name type="common">Fusarium solani subsp. pisi</name>
    <dbReference type="NCBI Taxonomy" id="660122"/>
    <lineage>
        <taxon>Eukaryota</taxon>
        <taxon>Fungi</taxon>
        <taxon>Dikarya</taxon>
        <taxon>Ascomycota</taxon>
        <taxon>Pezizomycotina</taxon>
        <taxon>Sordariomycetes</taxon>
        <taxon>Hypocreomycetidae</taxon>
        <taxon>Hypocreales</taxon>
        <taxon>Nectriaceae</taxon>
        <taxon>Fusarium</taxon>
        <taxon>Fusarium solani species complex</taxon>
        <taxon>Fusarium vanettenii</taxon>
    </lineage>
</organism>
<evidence type="ECO:0000256" key="1">
    <source>
        <dbReference type="SAM" id="MobiDB-lite"/>
    </source>
</evidence>
<reference evidence="2 3" key="1">
    <citation type="journal article" date="2009" name="PLoS Genet.">
        <title>The genome of Nectria haematococca: contribution of supernumerary chromosomes to gene expansion.</title>
        <authorList>
            <person name="Coleman J.J."/>
            <person name="Rounsley S.D."/>
            <person name="Rodriguez-Carres M."/>
            <person name="Kuo A."/>
            <person name="Wasmann C.C."/>
            <person name="Grimwood J."/>
            <person name="Schmutz J."/>
            <person name="Taga M."/>
            <person name="White G.J."/>
            <person name="Zhou S."/>
            <person name="Schwartz D.C."/>
            <person name="Freitag M."/>
            <person name="Ma L.J."/>
            <person name="Danchin E.G."/>
            <person name="Henrissat B."/>
            <person name="Coutinho P.M."/>
            <person name="Nelson D.R."/>
            <person name="Straney D."/>
            <person name="Napoli C.A."/>
            <person name="Barker B.M."/>
            <person name="Gribskov M."/>
            <person name="Rep M."/>
            <person name="Kroken S."/>
            <person name="Molnar I."/>
            <person name="Rensing C."/>
            <person name="Kennell J.C."/>
            <person name="Zamora J."/>
            <person name="Farman M.L."/>
            <person name="Selker E.U."/>
            <person name="Salamov A."/>
            <person name="Shapiro H."/>
            <person name="Pangilinan J."/>
            <person name="Lindquist E."/>
            <person name="Lamers C."/>
            <person name="Grigoriev I.V."/>
            <person name="Geiser D.M."/>
            <person name="Covert S.F."/>
            <person name="Temporini E."/>
            <person name="Vanetten H.D."/>
        </authorList>
    </citation>
    <scope>NUCLEOTIDE SEQUENCE [LARGE SCALE GENOMIC DNA]</scope>
    <source>
        <strain evidence="3">ATCC MYA-4622 / CBS 123669 / FGSC 9596 / NRRL 45880 / 77-13-4</strain>
    </source>
</reference>
<dbReference type="VEuPathDB" id="FungiDB:NECHADRAFT_79660"/>
<dbReference type="GeneID" id="9672545"/>
<feature type="region of interest" description="Disordered" evidence="1">
    <location>
        <begin position="22"/>
        <end position="57"/>
    </location>
</feature>
<dbReference type="eggNOG" id="ENOG502RR4Z">
    <property type="taxonomic scope" value="Eukaryota"/>
</dbReference>
<dbReference type="HOGENOM" id="CLU_427046_0_0_1"/>
<evidence type="ECO:0000313" key="2">
    <source>
        <dbReference type="EMBL" id="EEU39807.1"/>
    </source>
</evidence>
<dbReference type="EMBL" id="GG698911">
    <property type="protein sequence ID" value="EEU39807.1"/>
    <property type="molecule type" value="Genomic_DNA"/>
</dbReference>
<dbReference type="KEGG" id="nhe:NECHADRAFT_79660"/>
<dbReference type="AlphaFoldDB" id="C7Z845"/>
<dbReference type="PANTHER" id="PTHR35186:SF4">
    <property type="entry name" value="PRION-INHIBITION AND PROPAGATION HELO DOMAIN-CONTAINING PROTEIN"/>
    <property type="match status" value="1"/>
</dbReference>
<feature type="compositionally biased region" description="Basic and acidic residues" evidence="1">
    <location>
        <begin position="25"/>
        <end position="40"/>
    </location>
</feature>
<evidence type="ECO:0000313" key="3">
    <source>
        <dbReference type="Proteomes" id="UP000005206"/>
    </source>
</evidence>
<dbReference type="RefSeq" id="XP_003045520.1">
    <property type="nucleotide sequence ID" value="XM_003045474.1"/>
</dbReference>
<keyword evidence="3" id="KW-1185">Reference proteome</keyword>
<gene>
    <name evidence="2" type="ORF">NECHADRAFT_79660</name>
</gene>
<dbReference type="PANTHER" id="PTHR35186">
    <property type="entry name" value="ANK_REP_REGION DOMAIN-CONTAINING PROTEIN"/>
    <property type="match status" value="1"/>
</dbReference>
<protein>
    <submittedName>
        <fullName evidence="2">Uncharacterized protein</fullName>
    </submittedName>
</protein>
<sequence length="641" mass="73098">MPLESSFTSHRRSLKVLEELASLRVKKDNAPHEPRPDSGRGDGQPVPQSIRPDSTQSITNVGTRIQNGSVQDNPPMPWLSRLVSCREQARLIFQAQQEIYDLLQPREAKIKRIMKGLETQMAICVVQQHELTKKIDVLERERQEPVDVHPLLDQALKKLSNALAELRDITSAIRTLIDTPQHPKVLIKKLNALEFPIGDRGTKLCRLSLRDRIERITRTLMSFKELRERLSTILEMHQREPLTPAEKQMLSRLGLCQKTTIYLCRQLSQVCPEHDEHEVYFNLNVHEDLQQKSPAFGFHLAFKAMHQRENSTNLIWFRATSTSRQFEIDELNKLRRPAREHVGSRPRGVSKRTAARLTTQTTHSRPRPTQRKQTISPCLPSRSGLCLSNYGQRIGGWAADLDDLPEMLDPKTGTLNQNRLDFPDKPPREEIHPVPLSQWVNDNSHETMPDLAVNLMRVKVARLLCEAVLRFTPEVWPKIPFSSESIMILNSINCEIWDPHFTVKLAGRSGPEQLFPAAGGTSNREILHGLGITLLELAHRKHVPGLRTNGAGEIDRRHSSYAQVRKLRNATLNSILSGTHFRRAVDYCMDSSSLRKDLDDLELWEGFYQAVVVSLEKTEESISLSLDDQREFEGDDWGSGS</sequence>
<proteinExistence type="predicted"/>